<dbReference type="AlphaFoldDB" id="A0A0S2KGN9"/>
<dbReference type="OrthoDB" id="9805202at2"/>
<feature type="binding site" description="covalent" evidence="8">
    <location>
        <position position="88"/>
    </location>
    <ligand>
        <name>heme c</name>
        <dbReference type="ChEBI" id="CHEBI:61717"/>
        <label>1</label>
    </ligand>
</feature>
<dbReference type="PANTHER" id="PTHR30600">
    <property type="entry name" value="CYTOCHROME C PEROXIDASE-RELATED"/>
    <property type="match status" value="1"/>
</dbReference>
<dbReference type="InterPro" id="IPR051395">
    <property type="entry name" value="Cytochrome_c_Peroxidase/MauG"/>
</dbReference>
<keyword evidence="12" id="KW-1185">Reference proteome</keyword>
<gene>
    <name evidence="11" type="ORF">PS2015_2853</name>
</gene>
<dbReference type="GO" id="GO:0009055">
    <property type="term" value="F:electron transfer activity"/>
    <property type="evidence" value="ECO:0007669"/>
    <property type="project" value="InterPro"/>
</dbReference>
<dbReference type="PROSITE" id="PS51007">
    <property type="entry name" value="CYTC"/>
    <property type="match status" value="1"/>
</dbReference>
<feature type="binding site" description="covalent" evidence="8">
    <location>
        <position position="91"/>
    </location>
    <ligand>
        <name>heme c</name>
        <dbReference type="ChEBI" id="CHEBI:61717"/>
        <label>1</label>
    </ligand>
</feature>
<evidence type="ECO:0000256" key="9">
    <source>
        <dbReference type="PIRSR" id="PIRSR000294-2"/>
    </source>
</evidence>
<feature type="binding site" description="covalent" evidence="8">
    <location>
        <position position="250"/>
    </location>
    <ligand>
        <name>heme c</name>
        <dbReference type="ChEBI" id="CHEBI:61717"/>
        <label>2</label>
    </ligand>
</feature>
<organism evidence="11 12">
    <name type="scientific">Pseudohongiella spirulinae</name>
    <dbReference type="NCBI Taxonomy" id="1249552"/>
    <lineage>
        <taxon>Bacteria</taxon>
        <taxon>Pseudomonadati</taxon>
        <taxon>Pseudomonadota</taxon>
        <taxon>Gammaproteobacteria</taxon>
        <taxon>Pseudomonadales</taxon>
        <taxon>Pseudohongiellaceae</taxon>
        <taxon>Pseudohongiella</taxon>
    </lineage>
</organism>
<dbReference type="GO" id="GO:0042597">
    <property type="term" value="C:periplasmic space"/>
    <property type="evidence" value="ECO:0007669"/>
    <property type="project" value="UniProtKB-SubCell"/>
</dbReference>
<dbReference type="Gene3D" id="1.10.760.10">
    <property type="entry name" value="Cytochrome c-like domain"/>
    <property type="match status" value="2"/>
</dbReference>
<dbReference type="EMBL" id="CP013189">
    <property type="protein sequence ID" value="ALO47483.1"/>
    <property type="molecule type" value="Genomic_DNA"/>
</dbReference>
<feature type="binding site" description="axial binding residue" evidence="9">
    <location>
        <position position="254"/>
    </location>
    <ligand>
        <name>heme c</name>
        <dbReference type="ChEBI" id="CHEBI:61717"/>
        <label>2</label>
    </ligand>
    <ligandPart>
        <name>Fe</name>
        <dbReference type="ChEBI" id="CHEBI:18248"/>
    </ligandPart>
</feature>
<keyword evidence="5" id="KW-0574">Periplasm</keyword>
<dbReference type="InterPro" id="IPR004852">
    <property type="entry name" value="Di-haem_cyt_c_peroxidsae"/>
</dbReference>
<evidence type="ECO:0000256" key="1">
    <source>
        <dbReference type="ARBA" id="ARBA00004418"/>
    </source>
</evidence>
<dbReference type="GO" id="GO:0046872">
    <property type="term" value="F:metal ion binding"/>
    <property type="evidence" value="ECO:0007669"/>
    <property type="project" value="UniProtKB-KW"/>
</dbReference>
<evidence type="ECO:0000256" key="2">
    <source>
        <dbReference type="ARBA" id="ARBA00022617"/>
    </source>
</evidence>
<dbReference type="Pfam" id="PF03150">
    <property type="entry name" value="CCP_MauG"/>
    <property type="match status" value="1"/>
</dbReference>
<feature type="binding site" description="axial binding residue" evidence="9">
    <location>
        <position position="92"/>
    </location>
    <ligand>
        <name>heme c</name>
        <dbReference type="ChEBI" id="CHEBI:61717"/>
        <label>1</label>
    </ligand>
    <ligandPart>
        <name>Fe</name>
        <dbReference type="ChEBI" id="CHEBI:18248"/>
    </ligandPart>
</feature>
<keyword evidence="3 9" id="KW-0479">Metal-binding</keyword>
<dbReference type="InterPro" id="IPR036909">
    <property type="entry name" value="Cyt_c-like_dom_sf"/>
</dbReference>
<dbReference type="RefSeq" id="WP_058022870.1">
    <property type="nucleotide sequence ID" value="NZ_CP013189.1"/>
</dbReference>
<dbReference type="GO" id="GO:0020037">
    <property type="term" value="F:heme binding"/>
    <property type="evidence" value="ECO:0007669"/>
    <property type="project" value="InterPro"/>
</dbReference>
<keyword evidence="6" id="KW-0560">Oxidoreductase</keyword>
<dbReference type="SUPFAM" id="SSF46626">
    <property type="entry name" value="Cytochrome c"/>
    <property type="match status" value="2"/>
</dbReference>
<evidence type="ECO:0000256" key="3">
    <source>
        <dbReference type="ARBA" id="ARBA00022723"/>
    </source>
</evidence>
<dbReference type="InterPro" id="IPR026259">
    <property type="entry name" value="MauG/Cytc_peroxidase"/>
</dbReference>
<dbReference type="KEGG" id="pspi:PS2015_2853"/>
<evidence type="ECO:0000256" key="5">
    <source>
        <dbReference type="ARBA" id="ARBA00022764"/>
    </source>
</evidence>
<evidence type="ECO:0000256" key="4">
    <source>
        <dbReference type="ARBA" id="ARBA00022729"/>
    </source>
</evidence>
<proteinExistence type="predicted"/>
<keyword evidence="11" id="KW-0575">Peroxidase</keyword>
<dbReference type="PIRSF" id="PIRSF000294">
    <property type="entry name" value="Cytochrome-c_peroxidase"/>
    <property type="match status" value="1"/>
</dbReference>
<reference evidence="11 12" key="1">
    <citation type="submission" date="2015-11" db="EMBL/GenBank/DDBJ databases">
        <authorList>
            <person name="Zhang Y."/>
            <person name="Guo Z."/>
        </authorList>
    </citation>
    <scope>NUCLEOTIDE SEQUENCE [LARGE SCALE GENOMIC DNA]</scope>
    <source>
        <strain evidence="11 12">KCTC 32221</strain>
    </source>
</reference>
<evidence type="ECO:0000259" key="10">
    <source>
        <dbReference type="PROSITE" id="PS51007"/>
    </source>
</evidence>
<dbReference type="Proteomes" id="UP000065641">
    <property type="component" value="Chromosome"/>
</dbReference>
<dbReference type="STRING" id="1249552.PS2015_2853"/>
<comment type="PTM">
    <text evidence="8">Binds 2 heme groups per subunit.</text>
</comment>
<evidence type="ECO:0000313" key="11">
    <source>
        <dbReference type="EMBL" id="ALO47483.1"/>
    </source>
</evidence>
<protein>
    <submittedName>
        <fullName evidence="11">Putative cytochrome-c peroxidase</fullName>
    </submittedName>
</protein>
<name>A0A0S2KGN9_9GAMM</name>
<accession>A0A0S2KGN9</accession>
<evidence type="ECO:0000256" key="7">
    <source>
        <dbReference type="ARBA" id="ARBA00023004"/>
    </source>
</evidence>
<keyword evidence="2 8" id="KW-0349">Heme</keyword>
<evidence type="ECO:0000313" key="12">
    <source>
        <dbReference type="Proteomes" id="UP000065641"/>
    </source>
</evidence>
<feature type="binding site" description="covalent" evidence="8">
    <location>
        <position position="253"/>
    </location>
    <ligand>
        <name>heme c</name>
        <dbReference type="ChEBI" id="CHEBI:61717"/>
        <label>2</label>
    </ligand>
</feature>
<keyword evidence="4" id="KW-0732">Signal</keyword>
<dbReference type="PANTHER" id="PTHR30600:SF10">
    <property type="entry name" value="BLL6722 PROTEIN"/>
    <property type="match status" value="1"/>
</dbReference>
<dbReference type="GO" id="GO:0004130">
    <property type="term" value="F:cytochrome-c peroxidase activity"/>
    <property type="evidence" value="ECO:0007669"/>
    <property type="project" value="TreeGrafter"/>
</dbReference>
<dbReference type="InterPro" id="IPR009056">
    <property type="entry name" value="Cyt_c-like_dom"/>
</dbReference>
<keyword evidence="7 9" id="KW-0408">Iron</keyword>
<evidence type="ECO:0000256" key="6">
    <source>
        <dbReference type="ARBA" id="ARBA00023002"/>
    </source>
</evidence>
<comment type="cofactor">
    <cofactor evidence="8">
        <name>heme</name>
        <dbReference type="ChEBI" id="CHEBI:30413"/>
    </cofactor>
    <text evidence="8">Binds 2 heme groups.</text>
</comment>
<sequence length="411" mass="44914">MNFRVIKATLILSLTAGLAYLGWQTIPAPLPDVWSAQQRALIESLWIENLPELLPDPSNRYADNALAAEFGRQLFFDARLSRTGNISCATCHIPESGFTDNKRVASGIEVTDRNTMPLAGAAYSHWYFWDGRKDSLWSQALEPLENPKEHGLTRDELLDLIQEIPEHLQRYQALFGPLPDPSLASREQVNMAFANLGKALAAYQRNIMPGPAPFDDYVASLQTTDNVVTGVGLDDTEISGLRLFISKAQCVNCHNGPLFTNNDFHNTAVLSAPGQAPAAGRSQGLRLARQDPFNCLGIYSDAGAGDCPELTFAREGDELIGAQRTASLRNLAATAPYMHAGQFDTLDQVIEHYNAAQIAVIGHNEAKPLKLRSVEKRQLRAFLDTLNGPIYIKGSSAETFAVGSVRPASPP</sequence>
<comment type="subcellular location">
    <subcellularLocation>
        <location evidence="1">Periplasm</location>
    </subcellularLocation>
</comment>
<feature type="domain" description="Cytochrome c" evidence="10">
    <location>
        <begin position="235"/>
        <end position="387"/>
    </location>
</feature>
<evidence type="ECO:0000256" key="8">
    <source>
        <dbReference type="PIRSR" id="PIRSR000294-1"/>
    </source>
</evidence>